<dbReference type="InterPro" id="IPR044824">
    <property type="entry name" value="MAIN-like"/>
</dbReference>
<dbReference type="PANTHER" id="PTHR46033">
    <property type="entry name" value="PROTEIN MAIN-LIKE 2"/>
    <property type="match status" value="1"/>
</dbReference>
<reference evidence="2 3" key="1">
    <citation type="submission" date="2023-03" db="EMBL/GenBank/DDBJ databases">
        <title>WGS of Gossypium arboreum.</title>
        <authorList>
            <person name="Yu D."/>
        </authorList>
    </citation>
    <scope>NUCLEOTIDE SEQUENCE [LARGE SCALE GENOMIC DNA]</scope>
    <source>
        <tissue evidence="2">Leaf</tissue>
    </source>
</reference>
<protein>
    <recommendedName>
        <fullName evidence="1">Aminotransferase-like plant mobile domain-containing protein</fullName>
    </recommendedName>
</protein>
<dbReference type="InterPro" id="IPR019557">
    <property type="entry name" value="AminoTfrase-like_pln_mobile"/>
</dbReference>
<name>A0ABR0P2H0_GOSAR</name>
<feature type="domain" description="Aminotransferase-like plant mobile" evidence="1">
    <location>
        <begin position="36"/>
        <end position="90"/>
    </location>
</feature>
<comment type="caution">
    <text evidence="2">The sequence shown here is derived from an EMBL/GenBank/DDBJ whole genome shotgun (WGS) entry which is preliminary data.</text>
</comment>
<evidence type="ECO:0000259" key="1">
    <source>
        <dbReference type="Pfam" id="PF10536"/>
    </source>
</evidence>
<dbReference type="EMBL" id="JARKNE010000008">
    <property type="protein sequence ID" value="KAK5811794.1"/>
    <property type="molecule type" value="Genomic_DNA"/>
</dbReference>
<accession>A0ABR0P2H0</accession>
<sequence length="116" mass="13171">MQLLQAEYEILETYIHNFCVSALVAIHGNLRDLGFLYTARMLRGTKLDPPLISALVARWRPKTHAFHLPYGECEITFEDVSLQLCPPVDAEVIRGNGECRLECNKRATTRKGVEQV</sequence>
<keyword evidence="3" id="KW-1185">Reference proteome</keyword>
<organism evidence="2 3">
    <name type="scientific">Gossypium arboreum</name>
    <name type="common">Tree cotton</name>
    <name type="synonym">Gossypium nanking</name>
    <dbReference type="NCBI Taxonomy" id="29729"/>
    <lineage>
        <taxon>Eukaryota</taxon>
        <taxon>Viridiplantae</taxon>
        <taxon>Streptophyta</taxon>
        <taxon>Embryophyta</taxon>
        <taxon>Tracheophyta</taxon>
        <taxon>Spermatophyta</taxon>
        <taxon>Magnoliopsida</taxon>
        <taxon>eudicotyledons</taxon>
        <taxon>Gunneridae</taxon>
        <taxon>Pentapetalae</taxon>
        <taxon>rosids</taxon>
        <taxon>malvids</taxon>
        <taxon>Malvales</taxon>
        <taxon>Malvaceae</taxon>
        <taxon>Malvoideae</taxon>
        <taxon>Gossypium</taxon>
    </lineage>
</organism>
<gene>
    <name evidence="2" type="ORF">PVK06_027167</name>
</gene>
<evidence type="ECO:0000313" key="2">
    <source>
        <dbReference type="EMBL" id="KAK5811794.1"/>
    </source>
</evidence>
<dbReference type="Pfam" id="PF10536">
    <property type="entry name" value="PMD"/>
    <property type="match status" value="1"/>
</dbReference>
<evidence type="ECO:0000313" key="3">
    <source>
        <dbReference type="Proteomes" id="UP001358586"/>
    </source>
</evidence>
<dbReference type="PANTHER" id="PTHR46033:SF8">
    <property type="entry name" value="PROTEIN MAINTENANCE OF MERISTEMS-LIKE"/>
    <property type="match status" value="1"/>
</dbReference>
<proteinExistence type="predicted"/>
<dbReference type="Proteomes" id="UP001358586">
    <property type="component" value="Chromosome 8"/>
</dbReference>